<dbReference type="AlphaFoldDB" id="E2FLQ6"/>
<reference evidence="2" key="1">
    <citation type="journal article" date="2010" name="BMC Genomics">
        <title>Sessile snails, dynamic genomes: gene rearrangements within the mitochondrial genome of a family of caenogastropod molluscs.</title>
        <authorList>
            <person name="Rawlings T.A."/>
            <person name="MacInnis M.J."/>
            <person name="Bieler R."/>
            <person name="Boore J.L."/>
            <person name="Collins T.M."/>
        </authorList>
    </citation>
    <scope>NUCLEOTIDE SEQUENCE</scope>
    <source>
        <tissue evidence="2">Foot</tissue>
    </source>
</reference>
<protein>
    <submittedName>
        <fullName evidence="2">ATP synthase F0 subunit 8</fullName>
    </submittedName>
</protein>
<sequence length="51" mass="6307">MPQLAPLSWFWLYLLFWTLFLALCMSAWWWDRGRLSCPPVKKTSHCRWSWC</sequence>
<accession>E2FLQ6</accession>
<dbReference type="CTD" id="4509"/>
<evidence type="ECO:0000313" key="2">
    <source>
        <dbReference type="EMBL" id="ADI79372.1"/>
    </source>
</evidence>
<feature type="transmembrane region" description="Helical" evidence="1">
    <location>
        <begin position="12"/>
        <end position="30"/>
    </location>
</feature>
<keyword evidence="1" id="KW-0812">Transmembrane</keyword>
<organism evidence="2">
    <name type="scientific">Dendropoma gregarium</name>
    <dbReference type="NCBI Taxonomy" id="169306"/>
    <lineage>
        <taxon>Eukaryota</taxon>
        <taxon>Metazoa</taxon>
        <taxon>Spiralia</taxon>
        <taxon>Lophotrochozoa</taxon>
        <taxon>Mollusca</taxon>
        <taxon>Gastropoda</taxon>
        <taxon>Caenogastropoda</taxon>
        <taxon>Littorinimorpha</taxon>
        <taxon>Vermetoidea</taxon>
        <taxon>Vermetidae</taxon>
        <taxon>Dendropoma</taxon>
    </lineage>
</organism>
<keyword evidence="2" id="KW-0496">Mitochondrion</keyword>
<keyword evidence="1" id="KW-1133">Transmembrane helix</keyword>
<proteinExistence type="predicted"/>
<keyword evidence="1" id="KW-0472">Membrane</keyword>
<dbReference type="RefSeq" id="YP_003934261.1">
    <property type="nucleotide sequence ID" value="NC_014580.1"/>
</dbReference>
<dbReference type="EMBL" id="HM174252">
    <property type="protein sequence ID" value="ADI79372.1"/>
    <property type="molecule type" value="Genomic_DNA"/>
</dbReference>
<geneLocation type="mitochondrion" evidence="2"/>
<name>E2FLQ6_9CAEN</name>
<gene>
    <name evidence="2" type="primary">ATP8</name>
</gene>
<dbReference type="GeneID" id="9829973"/>
<evidence type="ECO:0000256" key="1">
    <source>
        <dbReference type="SAM" id="Phobius"/>
    </source>
</evidence>